<dbReference type="InterPro" id="IPR000792">
    <property type="entry name" value="Tscrpt_reg_LuxR_C"/>
</dbReference>
<dbReference type="InterPro" id="IPR036388">
    <property type="entry name" value="WH-like_DNA-bd_sf"/>
</dbReference>
<keyword evidence="3" id="KW-1185">Reference proteome</keyword>
<proteinExistence type="predicted"/>
<dbReference type="SMART" id="SM00421">
    <property type="entry name" value="HTH_LUXR"/>
    <property type="match status" value="1"/>
</dbReference>
<sequence>MSSATPHPGSWPVVGRDTDAESLVSALGKLPVRAQILTGPPGIGKTALAGLVAERMPERAAVSIIGLSELAAVPLAAFSPALTVLGLPVDPAEAVPALISRIGRNPGDFIFVVDDAPRLDDVSAAVVYQLARGFGVPMIATARLGETLPAPLAKLVLEGFAEERRVRGLAVDDVQELLHHRFGAVGRRADASRLAGRTDGNPLYLRMLVEAAHREGAVRVSDGVVEIEDGATPPDLLQTVDAAIAALNEDDRAALRFASVTQPLDLDSLDRSSPWPRRMFDALLARGLLVRDAGTRSVRVAHPLLSEGLDLLGDDAAPARTYAIAHLRSLADPTSRFKAIVLQSESAAVDAVDLVWAADHAFRSADFEHAAAFAQRATGAASVPAQRFRAYLVLACARSSLGDLDAADAAFDAAIALTETGSTRAGSSTSGSGEVAEASEDEIPWRDRALLASRRGEHLAFRRFDVAAAIQAAEDLQASAPPTVGATLEPELRLWRGLVGQMHERTSETEADESPEMLVRGAVASIMTESMNGRTAAAVEAASLLSDAQARFGVLDPFAAAMIGFETYFGFLSRGEHERAVEFAEQRRATAGEGAGIWTSTVAEHRSYNGRLSEARRLSALAVDQLRWRDPFAIMPLAPAIRADLTAKSGDLVGARDLLNAMDPAQRSEPKALLMAAECEAWLAHAAGDSARAAALIEAAAEQAMGVGFQLVAAISLGVCIRVGKVDRAAAMLEAICEQVPAEMRLFTALRDVAVALRDRTPGRMPTAASALVAGGMAPTALDAIELARRMRQDAETRHRLDRVALMAADGVDAPLLQRRDSPVISQREREVAIAAASRARSREIAERFGVSSRTIDNQLQSVYRKLGVSSRDELRAALHETGLLARSAD</sequence>
<organism evidence="2 3">
    <name type="scientific">Microbacterium schleiferi</name>
    <dbReference type="NCBI Taxonomy" id="69362"/>
    <lineage>
        <taxon>Bacteria</taxon>
        <taxon>Bacillati</taxon>
        <taxon>Actinomycetota</taxon>
        <taxon>Actinomycetes</taxon>
        <taxon>Micrococcales</taxon>
        <taxon>Microbacteriaceae</taxon>
        <taxon>Microbacterium</taxon>
    </lineage>
</organism>
<dbReference type="Gene3D" id="1.10.10.10">
    <property type="entry name" value="Winged helix-like DNA-binding domain superfamily/Winged helix DNA-binding domain"/>
    <property type="match status" value="1"/>
</dbReference>
<protein>
    <submittedName>
        <fullName evidence="2">LuxR family transcriptional regulator</fullName>
    </submittedName>
</protein>
<name>A0ABU7V4S8_9MICO</name>
<dbReference type="EMBL" id="JAZHOV010000003">
    <property type="protein sequence ID" value="MEF2254685.1"/>
    <property type="molecule type" value="Genomic_DNA"/>
</dbReference>
<evidence type="ECO:0000313" key="3">
    <source>
        <dbReference type="Proteomes" id="UP001351900"/>
    </source>
</evidence>
<evidence type="ECO:0000313" key="2">
    <source>
        <dbReference type="EMBL" id="MEF2254685.1"/>
    </source>
</evidence>
<accession>A0ABU7V4S8</accession>
<gene>
    <name evidence="2" type="ORF">V2V91_05970</name>
</gene>
<dbReference type="InterPro" id="IPR016032">
    <property type="entry name" value="Sig_transdc_resp-reg_C-effctor"/>
</dbReference>
<comment type="caution">
    <text evidence="2">The sequence shown here is derived from an EMBL/GenBank/DDBJ whole genome shotgun (WGS) entry which is preliminary data.</text>
</comment>
<feature type="domain" description="HTH luxR-type" evidence="1">
    <location>
        <begin position="818"/>
        <end position="883"/>
    </location>
</feature>
<dbReference type="InterPro" id="IPR027417">
    <property type="entry name" value="P-loop_NTPase"/>
</dbReference>
<dbReference type="SUPFAM" id="SSF52540">
    <property type="entry name" value="P-loop containing nucleoside triphosphate hydrolases"/>
    <property type="match status" value="1"/>
</dbReference>
<reference evidence="2 3" key="1">
    <citation type="submission" date="2024-01" db="EMBL/GenBank/DDBJ databases">
        <title>the genome sequence of strain Microbacterium schleiferi NBRC 15075.</title>
        <authorList>
            <person name="Ding Y."/>
            <person name="Zhang G."/>
        </authorList>
    </citation>
    <scope>NUCLEOTIDE SEQUENCE [LARGE SCALE GENOMIC DNA]</scope>
    <source>
        <strain evidence="2 3">NBRC 15075</strain>
    </source>
</reference>
<dbReference type="Proteomes" id="UP001351900">
    <property type="component" value="Unassembled WGS sequence"/>
</dbReference>
<dbReference type="Pfam" id="PF00196">
    <property type="entry name" value="GerE"/>
    <property type="match status" value="1"/>
</dbReference>
<evidence type="ECO:0000259" key="1">
    <source>
        <dbReference type="PROSITE" id="PS50043"/>
    </source>
</evidence>
<dbReference type="SUPFAM" id="SSF46894">
    <property type="entry name" value="C-terminal effector domain of the bipartite response regulators"/>
    <property type="match status" value="1"/>
</dbReference>
<dbReference type="PROSITE" id="PS50043">
    <property type="entry name" value="HTH_LUXR_2"/>
    <property type="match status" value="1"/>
</dbReference>
<dbReference type="Gene3D" id="3.40.50.300">
    <property type="entry name" value="P-loop containing nucleotide triphosphate hydrolases"/>
    <property type="match status" value="1"/>
</dbReference>
<dbReference type="RefSeq" id="WP_331791177.1">
    <property type="nucleotide sequence ID" value="NZ_BAAAUO010000002.1"/>
</dbReference>